<name>A0AA87ZXR1_FICCA</name>
<organism evidence="1 2">
    <name type="scientific">Ficus carica</name>
    <name type="common">Common fig</name>
    <dbReference type="NCBI Taxonomy" id="3494"/>
    <lineage>
        <taxon>Eukaryota</taxon>
        <taxon>Viridiplantae</taxon>
        <taxon>Streptophyta</taxon>
        <taxon>Embryophyta</taxon>
        <taxon>Tracheophyta</taxon>
        <taxon>Spermatophyta</taxon>
        <taxon>Magnoliopsida</taxon>
        <taxon>eudicotyledons</taxon>
        <taxon>Gunneridae</taxon>
        <taxon>Pentapetalae</taxon>
        <taxon>rosids</taxon>
        <taxon>fabids</taxon>
        <taxon>Rosales</taxon>
        <taxon>Moraceae</taxon>
        <taxon>Ficeae</taxon>
        <taxon>Ficus</taxon>
    </lineage>
</organism>
<dbReference type="Proteomes" id="UP001187192">
    <property type="component" value="Unassembled WGS sequence"/>
</dbReference>
<comment type="caution">
    <text evidence="1">The sequence shown here is derived from an EMBL/GenBank/DDBJ whole genome shotgun (WGS) entry which is preliminary data.</text>
</comment>
<protein>
    <submittedName>
        <fullName evidence="1">Uncharacterized protein</fullName>
    </submittedName>
</protein>
<evidence type="ECO:0000313" key="1">
    <source>
        <dbReference type="EMBL" id="GMN41317.1"/>
    </source>
</evidence>
<dbReference type="AlphaFoldDB" id="A0AA87ZXR1"/>
<reference evidence="1" key="1">
    <citation type="submission" date="2023-07" db="EMBL/GenBank/DDBJ databases">
        <title>draft genome sequence of fig (Ficus carica).</title>
        <authorList>
            <person name="Takahashi T."/>
            <person name="Nishimura K."/>
        </authorList>
    </citation>
    <scope>NUCLEOTIDE SEQUENCE</scope>
</reference>
<accession>A0AA87ZXR1</accession>
<gene>
    <name evidence="1" type="ORF">TIFTF001_010542</name>
</gene>
<sequence>MREEKRSEKNGRKKSFEQVLSLGLQPVEATENLEANEQSNEGLYVFQSRQETVRVDAMLEALKCTTVEKEKQLEEEDETQIKAINFQNSRHIVRRIRDEDLDNDGVLIHDTPKESKAMGALDNVKFIVKSSTADEINGSGGGISVLESLQLNYNDEDDLAC</sequence>
<evidence type="ECO:0000313" key="2">
    <source>
        <dbReference type="Proteomes" id="UP001187192"/>
    </source>
</evidence>
<proteinExistence type="predicted"/>
<keyword evidence="2" id="KW-1185">Reference proteome</keyword>
<dbReference type="EMBL" id="BTGU01000012">
    <property type="protein sequence ID" value="GMN41317.1"/>
    <property type="molecule type" value="Genomic_DNA"/>
</dbReference>